<accession>A0A066YWC3</accession>
<dbReference type="Proteomes" id="UP000027178">
    <property type="component" value="Unassembled WGS sequence"/>
</dbReference>
<dbReference type="EMBL" id="JNBY01000093">
    <property type="protein sequence ID" value="KDN84269.1"/>
    <property type="molecule type" value="Genomic_DNA"/>
</dbReference>
<proteinExistence type="predicted"/>
<evidence type="ECO:0000256" key="1">
    <source>
        <dbReference type="SAM" id="MobiDB-lite"/>
    </source>
</evidence>
<feature type="region of interest" description="Disordered" evidence="1">
    <location>
        <begin position="35"/>
        <end position="109"/>
    </location>
</feature>
<feature type="chain" id="PRO_5001631886" description="Secreted protein" evidence="2">
    <location>
        <begin position="20"/>
        <end position="120"/>
    </location>
</feature>
<evidence type="ECO:0000313" key="4">
    <source>
        <dbReference type="Proteomes" id="UP000027178"/>
    </source>
</evidence>
<evidence type="ECO:0008006" key="5">
    <source>
        <dbReference type="Google" id="ProtNLM"/>
    </source>
</evidence>
<evidence type="ECO:0000313" key="3">
    <source>
        <dbReference type="EMBL" id="KDN84269.1"/>
    </source>
</evidence>
<reference evidence="3 4" key="1">
    <citation type="submission" date="2014-05" db="EMBL/GenBank/DDBJ databases">
        <title>Draft Genome Sequence of Kitasatospora cheerisanensis KCTC 2395.</title>
        <authorList>
            <person name="Nam D.H."/>
        </authorList>
    </citation>
    <scope>NUCLEOTIDE SEQUENCE [LARGE SCALE GENOMIC DNA]</scope>
    <source>
        <strain evidence="3 4">KCTC 2395</strain>
    </source>
</reference>
<evidence type="ECO:0000256" key="2">
    <source>
        <dbReference type="SAM" id="SignalP"/>
    </source>
</evidence>
<keyword evidence="4" id="KW-1185">Reference proteome</keyword>
<comment type="caution">
    <text evidence="3">The sequence shown here is derived from an EMBL/GenBank/DDBJ whole genome shotgun (WGS) entry which is preliminary data.</text>
</comment>
<dbReference type="PATRIC" id="fig|1348663.4.peg.3913"/>
<name>A0A066YWC3_9ACTN</name>
<keyword evidence="2" id="KW-0732">Signal</keyword>
<protein>
    <recommendedName>
        <fullName evidence="5">Secreted protein</fullName>
    </recommendedName>
</protein>
<gene>
    <name evidence="3" type="ORF">KCH_40600</name>
</gene>
<dbReference type="HOGENOM" id="CLU_2046519_0_0_11"/>
<organism evidence="3 4">
    <name type="scientific">Kitasatospora cheerisanensis KCTC 2395</name>
    <dbReference type="NCBI Taxonomy" id="1348663"/>
    <lineage>
        <taxon>Bacteria</taxon>
        <taxon>Bacillati</taxon>
        <taxon>Actinomycetota</taxon>
        <taxon>Actinomycetes</taxon>
        <taxon>Kitasatosporales</taxon>
        <taxon>Streptomycetaceae</taxon>
        <taxon>Kitasatospora</taxon>
    </lineage>
</organism>
<sequence length="120" mass="12157">MLCALLLGLFLMHGSPASAAGCHRAEDAEVMTHRGAHAEETGGRVTAGAPGAHGRSSADCVSTQARDRSSLTGPPAAAAPWTHPQPPAVAGPLRSCGAQSGRSPPDGGRELLTLVCVTRR</sequence>
<dbReference type="AlphaFoldDB" id="A0A066YWC3"/>
<feature type="signal peptide" evidence="2">
    <location>
        <begin position="1"/>
        <end position="19"/>
    </location>
</feature>